<accession>A0A8J8Q8U2</accession>
<dbReference type="AlphaFoldDB" id="A0A8J8Q8U2"/>
<dbReference type="Proteomes" id="UP000766904">
    <property type="component" value="Unassembled WGS sequence"/>
</dbReference>
<dbReference type="OrthoDB" id="170058at2157"/>
<evidence type="ECO:0000313" key="3">
    <source>
        <dbReference type="Proteomes" id="UP000766904"/>
    </source>
</evidence>
<keyword evidence="1" id="KW-1133">Transmembrane helix</keyword>
<feature type="transmembrane region" description="Helical" evidence="1">
    <location>
        <begin position="164"/>
        <end position="183"/>
    </location>
</feature>
<comment type="caution">
    <text evidence="2">The sequence shown here is derived from an EMBL/GenBank/DDBJ whole genome shotgun (WGS) entry which is preliminary data.</text>
</comment>
<keyword evidence="3" id="KW-1185">Reference proteome</keyword>
<feature type="transmembrane region" description="Helical" evidence="1">
    <location>
        <begin position="48"/>
        <end position="68"/>
    </location>
</feature>
<feature type="transmembrane region" description="Helical" evidence="1">
    <location>
        <begin position="21"/>
        <end position="42"/>
    </location>
</feature>
<protein>
    <submittedName>
        <fullName evidence="2">Uncharacterized protein</fullName>
    </submittedName>
</protein>
<keyword evidence="1" id="KW-0472">Membrane</keyword>
<feature type="transmembrane region" description="Helical" evidence="1">
    <location>
        <begin position="113"/>
        <end position="131"/>
    </location>
</feature>
<proteinExistence type="predicted"/>
<feature type="transmembrane region" description="Helical" evidence="1">
    <location>
        <begin position="88"/>
        <end position="107"/>
    </location>
</feature>
<dbReference type="EMBL" id="PHNJ01000001">
    <property type="protein sequence ID" value="TYL40698.1"/>
    <property type="molecule type" value="Genomic_DNA"/>
</dbReference>
<gene>
    <name evidence="2" type="ORF">CV102_01050</name>
</gene>
<name>A0A8J8Q8U2_9EURY</name>
<sequence length="310" mass="33533">MSLEHRRPVADAEPPDIGFQAAFGFYLGLVAGGLVALVGLLADVTTATLLGTFPTVVTAVTLVGHVVAKRAHGLPERIGRRRRLRLACSLPAVGFAAAAVAPSVTSLEHTGRYLALMIGFALVLGVTALGLSSLCRNRYVEAITADEPAVTWDYRPASAFSQGGVWIVLLFFVVTAGGANAAVGDAFGLFWIAFGVVMAVVILVDVESNSNGKKYYGKRFSIETTANSENALGELHAHERGIRLDQGRSRKLTPWEKITDVELTDDELVLERRFRNLRCDRSAIDDPEAVLEVLLETRARAEEREQMAEN</sequence>
<reference evidence="2" key="1">
    <citation type="submission" date="2017-11" db="EMBL/GenBank/DDBJ databases">
        <authorList>
            <person name="Kajale S.C."/>
            <person name="Sharma A."/>
        </authorList>
    </citation>
    <scope>NUCLEOTIDE SEQUENCE</scope>
    <source>
        <strain evidence="2">LS1_42</strain>
    </source>
</reference>
<evidence type="ECO:0000256" key="1">
    <source>
        <dbReference type="SAM" id="Phobius"/>
    </source>
</evidence>
<keyword evidence="1" id="KW-0812">Transmembrane</keyword>
<organism evidence="2 3">
    <name type="scientific">Natronococcus pandeyae</name>
    <dbReference type="NCBI Taxonomy" id="2055836"/>
    <lineage>
        <taxon>Archaea</taxon>
        <taxon>Methanobacteriati</taxon>
        <taxon>Methanobacteriota</taxon>
        <taxon>Stenosarchaea group</taxon>
        <taxon>Halobacteria</taxon>
        <taxon>Halobacteriales</taxon>
        <taxon>Natrialbaceae</taxon>
        <taxon>Natronococcus</taxon>
    </lineage>
</organism>
<evidence type="ECO:0000313" key="2">
    <source>
        <dbReference type="EMBL" id="TYL40698.1"/>
    </source>
</evidence>
<feature type="transmembrane region" description="Helical" evidence="1">
    <location>
        <begin position="189"/>
        <end position="206"/>
    </location>
</feature>